<accession>A0A239HGD1</accession>
<dbReference type="EMBL" id="FZNP01000031">
    <property type="protein sequence ID" value="SNS80201.1"/>
    <property type="molecule type" value="Genomic_DNA"/>
</dbReference>
<reference evidence="3" key="1">
    <citation type="submission" date="2017-06" db="EMBL/GenBank/DDBJ databases">
        <authorList>
            <person name="Varghese N."/>
            <person name="Submissions S."/>
        </authorList>
    </citation>
    <scope>NUCLEOTIDE SEQUENCE [LARGE SCALE GENOMIC DNA]</scope>
    <source>
        <strain evidence="3">DSM 44485</strain>
    </source>
</reference>
<dbReference type="AlphaFoldDB" id="A0A239HGD1"/>
<proteinExistence type="predicted"/>
<keyword evidence="3" id="KW-1185">Reference proteome</keyword>
<evidence type="ECO:0000256" key="1">
    <source>
        <dbReference type="SAM" id="MobiDB-lite"/>
    </source>
</evidence>
<organism evidence="2 3">
    <name type="scientific">Actinomadura mexicana</name>
    <dbReference type="NCBI Taxonomy" id="134959"/>
    <lineage>
        <taxon>Bacteria</taxon>
        <taxon>Bacillati</taxon>
        <taxon>Actinomycetota</taxon>
        <taxon>Actinomycetes</taxon>
        <taxon>Streptosporangiales</taxon>
        <taxon>Thermomonosporaceae</taxon>
        <taxon>Actinomadura</taxon>
    </lineage>
</organism>
<gene>
    <name evidence="2" type="ORF">SAMN06265355_1316</name>
</gene>
<name>A0A239HGD1_9ACTN</name>
<protein>
    <submittedName>
        <fullName evidence="2">Uncharacterized protein</fullName>
    </submittedName>
</protein>
<evidence type="ECO:0000313" key="3">
    <source>
        <dbReference type="Proteomes" id="UP000198420"/>
    </source>
</evidence>
<sequence>MSAQPTGPDTATAELQAEYETFTVELQRLRAEMVAKKPTLNRTKAELSVVVAQIFGRLLRTYGNPETVAARARIEEEDLWWLLSGEFPHSRIEGNARIVQIPETLKNLVVSLARLDPDEPWKTAAEAGQHVDRYVRLLEEDRTLSRRREEVRIRRDRVKRLIERTQGEARPYRQETPRQSATSRRPPTQRPSPPSDVQGHEYKPDPLQARTPGEFIDMLAAYRRWAGNPSFREMERNATGQACYSTFSNLLRSKKVPPRLKTVEAFVLALGGDEEDRRRWATAWRRFQALGDERTTPLASGTDELTMIRGGLGERRTG</sequence>
<feature type="region of interest" description="Disordered" evidence="1">
    <location>
        <begin position="164"/>
        <end position="210"/>
    </location>
</feature>
<dbReference type="Proteomes" id="UP000198420">
    <property type="component" value="Unassembled WGS sequence"/>
</dbReference>
<feature type="compositionally biased region" description="Basic and acidic residues" evidence="1">
    <location>
        <begin position="164"/>
        <end position="176"/>
    </location>
</feature>
<dbReference type="RefSeq" id="WP_089316957.1">
    <property type="nucleotide sequence ID" value="NZ_FZNP01000031.1"/>
</dbReference>
<dbReference type="OrthoDB" id="3429291at2"/>
<evidence type="ECO:0000313" key="2">
    <source>
        <dbReference type="EMBL" id="SNS80201.1"/>
    </source>
</evidence>